<keyword evidence="3" id="KW-1185">Reference proteome</keyword>
<evidence type="ECO:0000313" key="2">
    <source>
        <dbReference type="EMBL" id="CAB1425961.1"/>
    </source>
</evidence>
<feature type="compositionally biased region" description="Polar residues" evidence="1">
    <location>
        <begin position="114"/>
        <end position="143"/>
    </location>
</feature>
<name>A0A9N7U7F8_PLEPL</name>
<reference evidence="2" key="1">
    <citation type="submission" date="2020-03" db="EMBL/GenBank/DDBJ databases">
        <authorList>
            <person name="Weist P."/>
        </authorList>
    </citation>
    <scope>NUCLEOTIDE SEQUENCE</scope>
</reference>
<organism evidence="2 3">
    <name type="scientific">Pleuronectes platessa</name>
    <name type="common">European plaice</name>
    <dbReference type="NCBI Taxonomy" id="8262"/>
    <lineage>
        <taxon>Eukaryota</taxon>
        <taxon>Metazoa</taxon>
        <taxon>Chordata</taxon>
        <taxon>Craniata</taxon>
        <taxon>Vertebrata</taxon>
        <taxon>Euteleostomi</taxon>
        <taxon>Actinopterygii</taxon>
        <taxon>Neopterygii</taxon>
        <taxon>Teleostei</taxon>
        <taxon>Neoteleostei</taxon>
        <taxon>Acanthomorphata</taxon>
        <taxon>Carangaria</taxon>
        <taxon>Pleuronectiformes</taxon>
        <taxon>Pleuronectoidei</taxon>
        <taxon>Pleuronectidae</taxon>
        <taxon>Pleuronectes</taxon>
    </lineage>
</organism>
<evidence type="ECO:0000256" key="1">
    <source>
        <dbReference type="SAM" id="MobiDB-lite"/>
    </source>
</evidence>
<dbReference type="Proteomes" id="UP001153269">
    <property type="component" value="Unassembled WGS sequence"/>
</dbReference>
<evidence type="ECO:0000313" key="3">
    <source>
        <dbReference type="Proteomes" id="UP001153269"/>
    </source>
</evidence>
<dbReference type="AlphaFoldDB" id="A0A9N7U7F8"/>
<proteinExistence type="predicted"/>
<feature type="region of interest" description="Disordered" evidence="1">
    <location>
        <begin position="57"/>
        <end position="181"/>
    </location>
</feature>
<dbReference type="EMBL" id="CADEAL010000848">
    <property type="protein sequence ID" value="CAB1425961.1"/>
    <property type="molecule type" value="Genomic_DNA"/>
</dbReference>
<comment type="caution">
    <text evidence="2">The sequence shown here is derived from an EMBL/GenBank/DDBJ whole genome shotgun (WGS) entry which is preliminary data.</text>
</comment>
<feature type="compositionally biased region" description="Polar residues" evidence="1">
    <location>
        <begin position="69"/>
        <end position="81"/>
    </location>
</feature>
<protein>
    <submittedName>
        <fullName evidence="2">Uncharacterized protein</fullName>
    </submittedName>
</protein>
<gene>
    <name evidence="2" type="ORF">PLEPLA_LOCUS13895</name>
</gene>
<accession>A0A9N7U7F8</accession>
<sequence>MGSPRWAPSFGQPWSSAGSLWGWVVSRIQPGRTIRFFEQDEEMLVLTHSDELNRTYGEDSRFPFDHITNKNTSSPSLSEQDTPALRERPAPDLPGSSSTSWPGDGPSFKETRATVISTGPRTITITSTVSSADSLWLRNTSSYGKGERSSEMEEDTTGRQQGGEAETQGEDEQIQSDGCIV</sequence>
<feature type="compositionally biased region" description="Basic and acidic residues" evidence="1">
    <location>
        <begin position="57"/>
        <end position="68"/>
    </location>
</feature>